<dbReference type="InterPro" id="IPR035906">
    <property type="entry name" value="MetI-like_sf"/>
</dbReference>
<keyword evidence="5 7" id="KW-1133">Transmembrane helix</keyword>
<dbReference type="AlphaFoldDB" id="A0A806KFQ9"/>
<evidence type="ECO:0000256" key="4">
    <source>
        <dbReference type="ARBA" id="ARBA00022692"/>
    </source>
</evidence>
<reference evidence="9" key="1">
    <citation type="submission" date="2012-03" db="EMBL/GenBank/DDBJ databases">
        <title>Functional metagenomics reveals considerable lignocellulase gene clusters in the gut microbiome of a wood-feeding higher termite.</title>
        <authorList>
            <person name="Liu N."/>
        </authorList>
    </citation>
    <scope>NUCLEOTIDE SEQUENCE</scope>
</reference>
<dbReference type="GO" id="GO:0005886">
    <property type="term" value="C:plasma membrane"/>
    <property type="evidence" value="ECO:0007669"/>
    <property type="project" value="UniProtKB-SubCell"/>
</dbReference>
<dbReference type="PROSITE" id="PS50928">
    <property type="entry name" value="ABC_TM1"/>
    <property type="match status" value="1"/>
</dbReference>
<feature type="transmembrane region" description="Helical" evidence="7">
    <location>
        <begin position="122"/>
        <end position="143"/>
    </location>
</feature>
<feature type="transmembrane region" description="Helical" evidence="7">
    <location>
        <begin position="86"/>
        <end position="110"/>
    </location>
</feature>
<keyword evidence="4 7" id="KW-0812">Transmembrane</keyword>
<proteinExistence type="inferred from homology"/>
<feature type="transmembrane region" description="Helical" evidence="7">
    <location>
        <begin position="21"/>
        <end position="40"/>
    </location>
</feature>
<keyword evidence="6 7" id="KW-0472">Membrane</keyword>
<dbReference type="Pfam" id="PF00528">
    <property type="entry name" value="BPD_transp_1"/>
    <property type="match status" value="1"/>
</dbReference>
<dbReference type="PANTHER" id="PTHR43744:SF1">
    <property type="entry name" value="BINDING-PROTEIN-DEPENDENT TRANSPORT SYSTEMS INNER MEMBRANE COMPONENT"/>
    <property type="match status" value="1"/>
</dbReference>
<evidence type="ECO:0000256" key="5">
    <source>
        <dbReference type="ARBA" id="ARBA00022989"/>
    </source>
</evidence>
<accession>A0A806KFQ9</accession>
<evidence type="ECO:0000256" key="3">
    <source>
        <dbReference type="ARBA" id="ARBA00022475"/>
    </source>
</evidence>
<dbReference type="EMBL" id="JQ844172">
    <property type="protein sequence ID" value="AGS51843.1"/>
    <property type="molecule type" value="Genomic_DNA"/>
</dbReference>
<feature type="domain" description="ABC transmembrane type-1" evidence="8">
    <location>
        <begin position="87"/>
        <end position="274"/>
    </location>
</feature>
<evidence type="ECO:0000259" key="8">
    <source>
        <dbReference type="PROSITE" id="PS50928"/>
    </source>
</evidence>
<comment type="similarity">
    <text evidence="7">Belongs to the binding-protein-dependent transport system permease family.</text>
</comment>
<protein>
    <submittedName>
        <fullName evidence="9">Binding-protein-dependent transport systems inner membrane component</fullName>
    </submittedName>
</protein>
<dbReference type="InterPro" id="IPR000515">
    <property type="entry name" value="MetI-like"/>
</dbReference>
<evidence type="ECO:0000256" key="7">
    <source>
        <dbReference type="RuleBase" id="RU363032"/>
    </source>
</evidence>
<dbReference type="GO" id="GO:0055085">
    <property type="term" value="P:transmembrane transport"/>
    <property type="evidence" value="ECO:0007669"/>
    <property type="project" value="InterPro"/>
</dbReference>
<feature type="transmembrane region" description="Helical" evidence="7">
    <location>
        <begin position="197"/>
        <end position="222"/>
    </location>
</feature>
<feature type="transmembrane region" description="Helical" evidence="7">
    <location>
        <begin position="242"/>
        <end position="274"/>
    </location>
</feature>
<dbReference type="SUPFAM" id="SSF161098">
    <property type="entry name" value="MetI-like"/>
    <property type="match status" value="1"/>
</dbReference>
<evidence type="ECO:0000256" key="6">
    <source>
        <dbReference type="ARBA" id="ARBA00023136"/>
    </source>
</evidence>
<sequence length="289" mass="32286">MKKKKKLIGGKRLNRSYGGDAFIFTILAVFGIFFAFPLVFNINHAFKPLNEIFLFPPNVFVRRPTMNNFQDLFILMSKSWVTFSRYIFNTLFITVVGTAGLIIFAAMGAFVVSKYKFPGSKIFFSGVIITLMFSGYVTAIPNYLVMAKLGWVDTYLSIIVPAFAMPMGFFLLKQFIDTIPDTLLEAAKIDGAKEFGIFIWIVMPLIRPAWLTVMIFSVQALWNARASNFIYSEELKTLPYALSQIIVTGVARAGVGAAVGLFVMIVPLVMFIFAQSNVLQTMASSGIKE</sequence>
<keyword evidence="2 7" id="KW-0813">Transport</keyword>
<organism evidence="9">
    <name type="scientific">uncultured bacterium contig00066</name>
    <dbReference type="NCBI Taxonomy" id="1181548"/>
    <lineage>
        <taxon>Bacteria</taxon>
        <taxon>environmental samples</taxon>
    </lineage>
</organism>
<dbReference type="Gene3D" id="1.10.3720.10">
    <property type="entry name" value="MetI-like"/>
    <property type="match status" value="1"/>
</dbReference>
<dbReference type="PANTHER" id="PTHR43744">
    <property type="entry name" value="ABC TRANSPORTER PERMEASE PROTEIN MG189-RELATED-RELATED"/>
    <property type="match status" value="1"/>
</dbReference>
<keyword evidence="3" id="KW-1003">Cell membrane</keyword>
<evidence type="ECO:0000256" key="2">
    <source>
        <dbReference type="ARBA" id="ARBA00022448"/>
    </source>
</evidence>
<dbReference type="CDD" id="cd06261">
    <property type="entry name" value="TM_PBP2"/>
    <property type="match status" value="1"/>
</dbReference>
<name>A0A806KFQ9_9BACT</name>
<comment type="subcellular location">
    <subcellularLocation>
        <location evidence="1 7">Cell membrane</location>
        <topology evidence="1 7">Multi-pass membrane protein</topology>
    </subcellularLocation>
</comment>
<evidence type="ECO:0000313" key="9">
    <source>
        <dbReference type="EMBL" id="AGS51843.1"/>
    </source>
</evidence>
<feature type="transmembrane region" description="Helical" evidence="7">
    <location>
        <begin position="155"/>
        <end position="176"/>
    </location>
</feature>
<evidence type="ECO:0000256" key="1">
    <source>
        <dbReference type="ARBA" id="ARBA00004651"/>
    </source>
</evidence>